<accession>K7FRJ5</accession>
<dbReference type="GO" id="GO:0006869">
    <property type="term" value="P:lipid transport"/>
    <property type="evidence" value="ECO:0007669"/>
    <property type="project" value="UniProtKB-UniRule"/>
</dbReference>
<keyword evidence="9" id="KW-0675">Receptor</keyword>
<evidence type="ECO:0000256" key="3">
    <source>
        <dbReference type="ARBA" id="ARBA00020208"/>
    </source>
</evidence>
<reference evidence="11" key="4">
    <citation type="submission" date="2025-09" db="UniProtKB">
        <authorList>
            <consortium name="Ensembl"/>
        </authorList>
    </citation>
    <scope>IDENTIFICATION</scope>
</reference>
<keyword evidence="9" id="KW-0968">Cytoplasmic vesicle</keyword>
<keyword evidence="6" id="KW-1133">Transmembrane helix</keyword>
<dbReference type="GO" id="GO:0031410">
    <property type="term" value="C:cytoplasmic vesicle"/>
    <property type="evidence" value="ECO:0007669"/>
    <property type="project" value="UniProtKB-SubCell"/>
</dbReference>
<dbReference type="PANTHER" id="PTHR10868">
    <property type="entry name" value="SIGMA 1-TYPE OPIOID RECEPTOR-RELATED"/>
    <property type="match status" value="1"/>
</dbReference>
<reference evidence="12" key="2">
    <citation type="journal article" date="2013" name="Nat. Genet.">
        <title>The draft genomes of soft-shell turtle and green sea turtle yield insights into the development and evolution of the turtle-specific body plan.</title>
        <authorList>
            <person name="Wang Z."/>
            <person name="Pascual-Anaya J."/>
            <person name="Zadissa A."/>
            <person name="Li W."/>
            <person name="Niimura Y."/>
            <person name="Huang Z."/>
            <person name="Li C."/>
            <person name="White S."/>
            <person name="Xiong Z."/>
            <person name="Fang D."/>
            <person name="Wang B."/>
            <person name="Ming Y."/>
            <person name="Chen Y."/>
            <person name="Zheng Y."/>
            <person name="Kuraku S."/>
            <person name="Pignatelli M."/>
            <person name="Herrero J."/>
            <person name="Beal K."/>
            <person name="Nozawa M."/>
            <person name="Li Q."/>
            <person name="Wang J."/>
            <person name="Zhang H."/>
            <person name="Yu L."/>
            <person name="Shigenobu S."/>
            <person name="Wang J."/>
            <person name="Liu J."/>
            <person name="Flicek P."/>
            <person name="Searle S."/>
            <person name="Wang J."/>
            <person name="Kuratani S."/>
            <person name="Yin Y."/>
            <person name="Aken B."/>
            <person name="Zhang G."/>
            <person name="Irie N."/>
        </authorList>
    </citation>
    <scope>NUCLEOTIDE SEQUENCE [LARGE SCALE GENOMIC DNA]</scope>
    <source>
        <strain evidence="12">Daiwa-1</strain>
    </source>
</reference>
<evidence type="ECO:0000256" key="8">
    <source>
        <dbReference type="ARBA" id="ARBA00033467"/>
    </source>
</evidence>
<dbReference type="InterPro" id="IPR006716">
    <property type="entry name" value="ERG2_sigma1_rcpt-like"/>
</dbReference>
<dbReference type="HOGENOM" id="CLU_1938062_0_0_1"/>
<organism evidence="11 12">
    <name type="scientific">Pelodiscus sinensis</name>
    <name type="common">Chinese softshell turtle</name>
    <name type="synonym">Trionyx sinensis</name>
    <dbReference type="NCBI Taxonomy" id="13735"/>
    <lineage>
        <taxon>Eukaryota</taxon>
        <taxon>Metazoa</taxon>
        <taxon>Chordata</taxon>
        <taxon>Craniata</taxon>
        <taxon>Vertebrata</taxon>
        <taxon>Euteleostomi</taxon>
        <taxon>Archelosauria</taxon>
        <taxon>Testudinata</taxon>
        <taxon>Testudines</taxon>
        <taxon>Cryptodira</taxon>
        <taxon>Trionychia</taxon>
        <taxon>Trionychidae</taxon>
        <taxon>Pelodiscus</taxon>
    </lineage>
</organism>
<dbReference type="Pfam" id="PF04622">
    <property type="entry name" value="ERG2_Sigma1R"/>
    <property type="match status" value="1"/>
</dbReference>
<keyword evidence="7 9" id="KW-0472">Membrane</keyword>
<keyword evidence="12" id="KW-1185">Reference proteome</keyword>
<keyword evidence="9" id="KW-0539">Nucleus</keyword>
<evidence type="ECO:0000256" key="1">
    <source>
        <dbReference type="ARBA" id="ARBA00004540"/>
    </source>
</evidence>
<evidence type="ECO:0000256" key="10">
    <source>
        <dbReference type="SAM" id="SignalP"/>
    </source>
</evidence>
<keyword evidence="5 9" id="KW-0256">Endoplasmic reticulum</keyword>
<comment type="subcellular location">
    <subcellularLocation>
        <location evidence="9">Endoplasmic reticulum membrane</location>
    </subcellularLocation>
    <subcellularLocation>
        <location evidence="9">Cytoplasmic vesicle</location>
    </subcellularLocation>
    <subcellularLocation>
        <location evidence="9">Membrane</location>
        <topology evidence="9">Single-pass membrane protein</topology>
    </subcellularLocation>
    <subcellularLocation>
        <location evidence="9">Nucleus envelope</location>
    </subcellularLocation>
    <subcellularLocation>
        <location evidence="1 9">Nucleus inner membrane</location>
    </subcellularLocation>
    <subcellularLocation>
        <location evidence="9">Nucleus outer membrane</location>
    </subcellularLocation>
</comment>
<dbReference type="GeneTree" id="ENSGT00390000012082"/>
<dbReference type="GO" id="GO:0005640">
    <property type="term" value="C:nuclear outer membrane"/>
    <property type="evidence" value="ECO:0007669"/>
    <property type="project" value="UniProtKB-SubCell"/>
</dbReference>
<dbReference type="AlphaFoldDB" id="K7FRJ5"/>
<sequence length="134" mass="14714">MGSMCVLHASLTEYVLLFGSAIDTGGHSGRYWVDISDTIISGTFRQWKEGTTRSEIYYPGDTIAHPSGEATAVQWSAGTWMVEYGRGVIPSALLFSLADTVFSTQDLVTLFYTLRVYAKALLLEASAYFSHLAQ</sequence>
<evidence type="ECO:0000256" key="4">
    <source>
        <dbReference type="ARBA" id="ARBA00022692"/>
    </source>
</evidence>
<keyword evidence="9" id="KW-0445">Lipid transport</keyword>
<dbReference type="GO" id="GO:0005789">
    <property type="term" value="C:endoplasmic reticulum membrane"/>
    <property type="evidence" value="ECO:0007669"/>
    <property type="project" value="UniProtKB-SubCell"/>
</dbReference>
<reference evidence="11" key="3">
    <citation type="submission" date="2025-08" db="UniProtKB">
        <authorList>
            <consortium name="Ensembl"/>
        </authorList>
    </citation>
    <scope>IDENTIFICATION</scope>
</reference>
<dbReference type="STRING" id="13735.ENSPSIP00000010655"/>
<evidence type="ECO:0000256" key="6">
    <source>
        <dbReference type="ARBA" id="ARBA00022989"/>
    </source>
</evidence>
<evidence type="ECO:0000313" key="12">
    <source>
        <dbReference type="Proteomes" id="UP000007267"/>
    </source>
</evidence>
<evidence type="ECO:0000313" key="11">
    <source>
        <dbReference type="Ensembl" id="ENSPSIP00000010655.1"/>
    </source>
</evidence>
<dbReference type="PANTHER" id="PTHR10868:SF1">
    <property type="entry name" value="SIGMA NON-OPIOID INTRACELLULAR RECEPTOR 1"/>
    <property type="match status" value="1"/>
</dbReference>
<comment type="similarity">
    <text evidence="2 9">Belongs to the ERG2 family.</text>
</comment>
<comment type="subunit">
    <text evidence="9">Homotrimer.</text>
</comment>
<dbReference type="GO" id="GO:0043523">
    <property type="term" value="P:regulation of neuron apoptotic process"/>
    <property type="evidence" value="ECO:0007669"/>
    <property type="project" value="Ensembl"/>
</dbReference>
<reference evidence="12" key="1">
    <citation type="submission" date="2011-10" db="EMBL/GenBank/DDBJ databases">
        <authorList>
            <consortium name="Soft-shell Turtle Genome Consortium"/>
        </authorList>
    </citation>
    <scope>NUCLEOTIDE SEQUENCE [LARGE SCALE GENOMIC DNA]</scope>
    <source>
        <strain evidence="12">Daiwa-1</strain>
    </source>
</reference>
<evidence type="ECO:0000256" key="7">
    <source>
        <dbReference type="ARBA" id="ARBA00023136"/>
    </source>
</evidence>
<keyword evidence="9" id="KW-0813">Transport</keyword>
<dbReference type="Ensembl" id="ENSPSIT00000010708.1">
    <property type="protein sequence ID" value="ENSPSIP00000010655.1"/>
    <property type="gene ID" value="ENSPSIG00000009667.1"/>
</dbReference>
<feature type="signal peptide" evidence="10">
    <location>
        <begin position="1"/>
        <end position="21"/>
    </location>
</feature>
<dbReference type="GO" id="GO:0070207">
    <property type="term" value="P:protein homotrimerization"/>
    <property type="evidence" value="ECO:0007669"/>
    <property type="project" value="Ensembl"/>
</dbReference>
<dbReference type="Proteomes" id="UP000007267">
    <property type="component" value="Unassembled WGS sequence"/>
</dbReference>
<evidence type="ECO:0000256" key="2">
    <source>
        <dbReference type="ARBA" id="ARBA00007141"/>
    </source>
</evidence>
<comment type="function">
    <text evidence="9">Functions in lipid transport from the endoplasmic reticulum and is involved in a wide array of cellular functions probably through regulation of the biogenesis of lipid microdomains at the plasma membrane. Regulates calcium efflux at the endoplasmic reticulum.</text>
</comment>
<keyword evidence="10" id="KW-0732">Signal</keyword>
<dbReference type="EMBL" id="AGCU01086230">
    <property type="status" value="NOT_ANNOTATED_CDS"/>
    <property type="molecule type" value="Genomic_DNA"/>
</dbReference>
<dbReference type="GO" id="GO:0005637">
    <property type="term" value="C:nuclear inner membrane"/>
    <property type="evidence" value="ECO:0007669"/>
    <property type="project" value="UniProtKB-SubCell"/>
</dbReference>
<evidence type="ECO:0000256" key="5">
    <source>
        <dbReference type="ARBA" id="ARBA00022824"/>
    </source>
</evidence>
<evidence type="ECO:0000256" key="9">
    <source>
        <dbReference type="RuleBase" id="RU368083"/>
    </source>
</evidence>
<protein>
    <recommendedName>
        <fullName evidence="3 9">Sigma non-opioid intracellular receptor 1</fullName>
    </recommendedName>
    <alternativeName>
        <fullName evidence="8 9">Sigma 1-type opioid receptor</fullName>
    </alternativeName>
</protein>
<proteinExistence type="inferred from homology"/>
<dbReference type="eggNOG" id="KOG4143">
    <property type="taxonomic scope" value="Eukaryota"/>
</dbReference>
<feature type="chain" id="PRO_5003905591" description="Sigma non-opioid intracellular receptor 1" evidence="10">
    <location>
        <begin position="22"/>
        <end position="134"/>
    </location>
</feature>
<gene>
    <name evidence="11" type="primary">SIGMAR1</name>
</gene>
<comment type="domain">
    <text evidence="9">The C-terminal helices form a flat, hydrophobic surface that is probably tightly associated with the cytosolic surface of the endoplasmic reticulum membrane.</text>
</comment>
<dbReference type="GO" id="GO:0014069">
    <property type="term" value="C:postsynaptic density"/>
    <property type="evidence" value="ECO:0007669"/>
    <property type="project" value="Ensembl"/>
</dbReference>
<name>K7FRJ5_PELSI</name>
<dbReference type="EMBL" id="AGCU01086228">
    <property type="status" value="NOT_ANNOTATED_CDS"/>
    <property type="molecule type" value="Genomic_DNA"/>
</dbReference>
<dbReference type="EMBL" id="AGCU01086229">
    <property type="status" value="NOT_ANNOTATED_CDS"/>
    <property type="molecule type" value="Genomic_DNA"/>
</dbReference>
<dbReference type="OMA" id="CTLRVYA"/>
<keyword evidence="4" id="KW-0812">Transmembrane</keyword>
<dbReference type="EMBL" id="AGCU01086231">
    <property type="status" value="NOT_ANNOTATED_CDS"/>
    <property type="molecule type" value="Genomic_DNA"/>
</dbReference>